<protein>
    <submittedName>
        <fullName evidence="1">Uncharacterized protein</fullName>
    </submittedName>
</protein>
<dbReference type="AlphaFoldDB" id="A0A5B0MBN3"/>
<organism evidence="1 2">
    <name type="scientific">Puccinia graminis f. sp. tritici</name>
    <dbReference type="NCBI Taxonomy" id="56615"/>
    <lineage>
        <taxon>Eukaryota</taxon>
        <taxon>Fungi</taxon>
        <taxon>Dikarya</taxon>
        <taxon>Basidiomycota</taxon>
        <taxon>Pucciniomycotina</taxon>
        <taxon>Pucciniomycetes</taxon>
        <taxon>Pucciniales</taxon>
        <taxon>Pucciniaceae</taxon>
        <taxon>Puccinia</taxon>
    </lineage>
</organism>
<proteinExistence type="predicted"/>
<dbReference type="Proteomes" id="UP000324748">
    <property type="component" value="Unassembled WGS sequence"/>
</dbReference>
<keyword evidence="2" id="KW-1185">Reference proteome</keyword>
<dbReference type="OrthoDB" id="2500100at2759"/>
<comment type="caution">
    <text evidence="1">The sequence shown here is derived from an EMBL/GenBank/DDBJ whole genome shotgun (WGS) entry which is preliminary data.</text>
</comment>
<gene>
    <name evidence="1" type="ORF">PGT21_006763</name>
</gene>
<accession>A0A5B0MBN3</accession>
<evidence type="ECO:0000313" key="2">
    <source>
        <dbReference type="Proteomes" id="UP000324748"/>
    </source>
</evidence>
<sequence length="373" mass="43249">MKPGQKVLAGSDTYCTEDCSFNPNEVFFSWLNTRLCRSRSRWRQESFCRSLIRFTHLHNTAVKKRLTQVTMNSKPFKGFSSKSFNPLNLRSFIKALPSKKVKSSNGSLKSESLSTIDFSSCAIENQVEDQVLHKRDQPISQGHGHDAPPQSVTLMTFSKVVGIFEELGPIQEIPKPRSRTRRNSFLKLKTKYSVEKTKKTSRPNTAVEAIISSGLFQPVPETVSPEKRQAQSLDHLVNSRKELLIKKETAQPLKTPSARETRLKYLLYNPPLDSFELRRRLNRKDGDEKIFLPRLDPSSYALIMKKEEHRRRMEDLVYYKNSHLHKYNQIINNGVRSLKLESIPESVGSWVVSKDPRDRRQRRRKLDYVIKSW</sequence>
<reference evidence="1 2" key="1">
    <citation type="submission" date="2019-05" db="EMBL/GenBank/DDBJ databases">
        <title>Emergence of the Ug99 lineage of the wheat stem rust pathogen through somatic hybridization.</title>
        <authorList>
            <person name="Li F."/>
            <person name="Upadhyaya N.M."/>
            <person name="Sperschneider J."/>
            <person name="Matny O."/>
            <person name="Nguyen-Phuc H."/>
            <person name="Mago R."/>
            <person name="Raley C."/>
            <person name="Miller M.E."/>
            <person name="Silverstein K.A.T."/>
            <person name="Henningsen E."/>
            <person name="Hirsch C.D."/>
            <person name="Visser B."/>
            <person name="Pretorius Z.A."/>
            <person name="Steffenson B.J."/>
            <person name="Schwessinger B."/>
            <person name="Dodds P.N."/>
            <person name="Figueroa M."/>
        </authorList>
    </citation>
    <scope>NUCLEOTIDE SEQUENCE [LARGE SCALE GENOMIC DNA]</scope>
    <source>
        <strain evidence="1">21-0</strain>
    </source>
</reference>
<name>A0A5B0MBN3_PUCGR</name>
<evidence type="ECO:0000313" key="1">
    <source>
        <dbReference type="EMBL" id="KAA1073264.1"/>
    </source>
</evidence>
<dbReference type="EMBL" id="VSWC01000158">
    <property type="protein sequence ID" value="KAA1073264.1"/>
    <property type="molecule type" value="Genomic_DNA"/>
</dbReference>